<feature type="non-terminal residue" evidence="2">
    <location>
        <position position="164"/>
    </location>
</feature>
<evidence type="ECO:0000313" key="3">
    <source>
        <dbReference type="Proteomes" id="UP000663879"/>
    </source>
</evidence>
<sequence length="164" mass="19061">MSKNNYELMVRTSELKSILEKSTTPHSNKKGFEIEKTFTILLENKIREFENLDENFTLVRKNGHFYPAGKKASTPLIHFDGYCSFCPNQTQCKYYCKIYKYEENKDYCAIETRRSGEHDHTSDKSKPKQIRGKKRAEVNKILCHDFYGSAKKMQAAIAANDDNP</sequence>
<dbReference type="Proteomes" id="UP000663879">
    <property type="component" value="Unassembled WGS sequence"/>
</dbReference>
<evidence type="ECO:0000313" key="2">
    <source>
        <dbReference type="EMBL" id="CAF1147565.1"/>
    </source>
</evidence>
<organism evidence="2 3">
    <name type="scientific">Brachionus calyciflorus</name>
    <dbReference type="NCBI Taxonomy" id="104777"/>
    <lineage>
        <taxon>Eukaryota</taxon>
        <taxon>Metazoa</taxon>
        <taxon>Spiralia</taxon>
        <taxon>Gnathifera</taxon>
        <taxon>Rotifera</taxon>
        <taxon>Eurotatoria</taxon>
        <taxon>Monogononta</taxon>
        <taxon>Pseudotrocha</taxon>
        <taxon>Ploima</taxon>
        <taxon>Brachionidae</taxon>
        <taxon>Brachionus</taxon>
    </lineage>
</organism>
<feature type="compositionally biased region" description="Basic and acidic residues" evidence="1">
    <location>
        <begin position="114"/>
        <end position="126"/>
    </location>
</feature>
<keyword evidence="3" id="KW-1185">Reference proteome</keyword>
<feature type="region of interest" description="Disordered" evidence="1">
    <location>
        <begin position="114"/>
        <end position="135"/>
    </location>
</feature>
<evidence type="ECO:0000256" key="1">
    <source>
        <dbReference type="SAM" id="MobiDB-lite"/>
    </source>
</evidence>
<dbReference type="EMBL" id="CAJNOC010011381">
    <property type="protein sequence ID" value="CAF1147565.1"/>
    <property type="molecule type" value="Genomic_DNA"/>
</dbReference>
<gene>
    <name evidence="2" type="ORF">OXX778_LOCUS23158</name>
</gene>
<dbReference type="AlphaFoldDB" id="A0A814SHW5"/>
<name>A0A814SHW5_9BILA</name>
<protein>
    <submittedName>
        <fullName evidence="2">Uncharacterized protein</fullName>
    </submittedName>
</protein>
<accession>A0A814SHW5</accession>
<comment type="caution">
    <text evidence="2">The sequence shown here is derived from an EMBL/GenBank/DDBJ whole genome shotgun (WGS) entry which is preliminary data.</text>
</comment>
<proteinExistence type="predicted"/>
<reference evidence="2" key="1">
    <citation type="submission" date="2021-02" db="EMBL/GenBank/DDBJ databases">
        <authorList>
            <person name="Nowell W R."/>
        </authorList>
    </citation>
    <scope>NUCLEOTIDE SEQUENCE</scope>
    <source>
        <strain evidence="2">Ploen Becks lab</strain>
    </source>
</reference>